<accession>A0A552FXI4</accession>
<protein>
    <submittedName>
        <fullName evidence="2">Uncharacterized protein</fullName>
    </submittedName>
</protein>
<feature type="region of interest" description="Disordered" evidence="1">
    <location>
        <begin position="1"/>
        <end position="30"/>
    </location>
</feature>
<evidence type="ECO:0000256" key="1">
    <source>
        <dbReference type="SAM" id="MobiDB-lite"/>
    </source>
</evidence>
<dbReference type="AlphaFoldDB" id="A0A552FXI4"/>
<name>A0A552FXI4_MICAE</name>
<evidence type="ECO:0000313" key="3">
    <source>
        <dbReference type="Proteomes" id="UP000320293"/>
    </source>
</evidence>
<evidence type="ECO:0000313" key="2">
    <source>
        <dbReference type="EMBL" id="TRU51449.1"/>
    </source>
</evidence>
<proteinExistence type="predicted"/>
<sequence length="75" mass="8536">MGKTPHPTPHTPTPNPQPPTPNPQPPPKNFLPQTLIRNCGRGLLTFFLFYRFLSHFSRTFVGRSDPITTTMTHRP</sequence>
<reference evidence="2 3" key="1">
    <citation type="submission" date="2019-01" db="EMBL/GenBank/DDBJ databases">
        <title>Coherence of Microcystis species and biogeography revealed through population genomics.</title>
        <authorList>
            <person name="Perez-Carrascal O.M."/>
            <person name="Terrat Y."/>
            <person name="Giani A."/>
            <person name="Fortin N."/>
            <person name="Tromas N."/>
            <person name="Shapiro B.J."/>
        </authorList>
    </citation>
    <scope>NUCLEOTIDE SEQUENCE [LARGE SCALE GENOMIC DNA]</scope>
    <source>
        <strain evidence="2">Ma_QC_Ca_00000000_S207</strain>
    </source>
</reference>
<comment type="caution">
    <text evidence="2">The sequence shown here is derived from an EMBL/GenBank/DDBJ whole genome shotgun (WGS) entry which is preliminary data.</text>
</comment>
<dbReference type="EMBL" id="SFBF01000093">
    <property type="protein sequence ID" value="TRU51449.1"/>
    <property type="molecule type" value="Genomic_DNA"/>
</dbReference>
<gene>
    <name evidence="2" type="ORF">EWV91_05245</name>
</gene>
<dbReference type="Proteomes" id="UP000320293">
    <property type="component" value="Unassembled WGS sequence"/>
</dbReference>
<feature type="compositionally biased region" description="Pro residues" evidence="1">
    <location>
        <begin position="1"/>
        <end position="29"/>
    </location>
</feature>
<organism evidence="2 3">
    <name type="scientific">Microcystis aeruginosa Ma_QC_Ca_00000000_S207</name>
    <dbReference type="NCBI Taxonomy" id="2486251"/>
    <lineage>
        <taxon>Bacteria</taxon>
        <taxon>Bacillati</taxon>
        <taxon>Cyanobacteriota</taxon>
        <taxon>Cyanophyceae</taxon>
        <taxon>Oscillatoriophycideae</taxon>
        <taxon>Chroococcales</taxon>
        <taxon>Microcystaceae</taxon>
        <taxon>Microcystis</taxon>
    </lineage>
</organism>